<dbReference type="InterPro" id="IPR047951">
    <property type="entry name" value="Transpos_ISL3"/>
</dbReference>
<evidence type="ECO:0000313" key="3">
    <source>
        <dbReference type="Proteomes" id="UP001290462"/>
    </source>
</evidence>
<dbReference type="PANTHER" id="PTHR33498:SF1">
    <property type="entry name" value="TRANSPOSASE FOR INSERTION SEQUENCE ELEMENT IS1557"/>
    <property type="match status" value="1"/>
</dbReference>
<comment type="caution">
    <text evidence="2">The sequence shown here is derived from an EMBL/GenBank/DDBJ whole genome shotgun (WGS) entry which is preliminary data.</text>
</comment>
<feature type="domain" description="Transposase IS204/IS1001/IS1096/IS1165 helix-turn-helix" evidence="1">
    <location>
        <begin position="7"/>
        <end position="51"/>
    </location>
</feature>
<dbReference type="InterPro" id="IPR032877">
    <property type="entry name" value="Transposase_HTH"/>
</dbReference>
<dbReference type="Pfam" id="PF13542">
    <property type="entry name" value="HTH_Tnp_ISL3"/>
    <property type="match status" value="1"/>
</dbReference>
<sequence length="119" mass="13757">MAKSKEIEENCFISNLTKQSIAVEAGDKISIKDLAKRHFVSPTTVNRVLKKIDTSLRIDRLHLPKHLCFDEFKSVKTVQGKMSFIYMDAQTHEILNILPNRQLHALRSYFSQFPLAVRK</sequence>
<dbReference type="Proteomes" id="UP001290462">
    <property type="component" value="Unassembled WGS sequence"/>
</dbReference>
<organism evidence="2 3">
    <name type="scientific">Carnobacterium maltaromaticum</name>
    <name type="common">Carnobacterium piscicola</name>
    <dbReference type="NCBI Taxonomy" id="2751"/>
    <lineage>
        <taxon>Bacteria</taxon>
        <taxon>Bacillati</taxon>
        <taxon>Bacillota</taxon>
        <taxon>Bacilli</taxon>
        <taxon>Lactobacillales</taxon>
        <taxon>Carnobacteriaceae</taxon>
        <taxon>Carnobacterium</taxon>
    </lineage>
</organism>
<dbReference type="EMBL" id="JAVBVO010000001">
    <property type="protein sequence ID" value="MDZ5757099.1"/>
    <property type="molecule type" value="Genomic_DNA"/>
</dbReference>
<reference evidence="2" key="1">
    <citation type="submission" date="2023-08" db="EMBL/GenBank/DDBJ databases">
        <title>Genomic characterization of piscicolin 126 produced by Carnobacterium maltaromaticum CM22 strain isolated from salmon (Salmo salar).</title>
        <authorList>
            <person name="Gonzalez-Gragera E."/>
            <person name="Garcia-Lopez J.D."/>
            <person name="Teso-Perez C."/>
            <person name="Gimenez-Hernandez I."/>
            <person name="Peralta-Sanchez J.M."/>
            <person name="Valdivia E."/>
            <person name="Montalban-Lopez M."/>
            <person name="Martin-Platero A.M."/>
            <person name="Banos A."/>
            <person name="Martinez-Bueno M."/>
        </authorList>
    </citation>
    <scope>NUCLEOTIDE SEQUENCE</scope>
    <source>
        <strain evidence="2">CM22</strain>
    </source>
</reference>
<accession>A0AAW9JRB2</accession>
<proteinExistence type="predicted"/>
<dbReference type="AlphaFoldDB" id="A0AAW9JRB2"/>
<name>A0AAW9JRB2_CARML</name>
<evidence type="ECO:0000259" key="1">
    <source>
        <dbReference type="Pfam" id="PF13542"/>
    </source>
</evidence>
<evidence type="ECO:0000313" key="2">
    <source>
        <dbReference type="EMBL" id="MDZ5757099.1"/>
    </source>
</evidence>
<protein>
    <submittedName>
        <fullName evidence="2">Helix-turn-helix domain-containing protein</fullName>
    </submittedName>
</protein>
<gene>
    <name evidence="2" type="ORF">RAK27_00325</name>
</gene>
<dbReference type="PANTHER" id="PTHR33498">
    <property type="entry name" value="TRANSPOSASE FOR INSERTION SEQUENCE ELEMENT IS1557"/>
    <property type="match status" value="1"/>
</dbReference>